<evidence type="ECO:0000313" key="2">
    <source>
        <dbReference type="Proteomes" id="UP000297280"/>
    </source>
</evidence>
<accession>A0A4Z1KB85</accession>
<sequence>MSSTPTDTPKTIVADPEGDVLLLLESTEIGHVNKTKILCSSKHLGLASAVFRAMLRPNVYNEGTTLSHIGKVEIPLPEDDAEIMTTLVLLIHGRHQHPDCRPMVTFDVLGHAAILVDKYQMHEATNFRTAEWAHSYFRGNPIISHRLDDLPLLLCITWVFDMGNEFRDTTRHIQYKTVGSVVDSVASFYVDLPIPHSVIQKLDNVRRAYIRRVCNIIRVTITTREDNIDSAHRFCRAIDRSETPEDAYEVQRHRRRCDKVVLDSLISSASEKGLWPLDVAQSLADTSSVFRVAEKTTRLDFTSECDRLICLHTDHPAITFEVASVRKIRNEIEVGVRQIMGRLVGLDLEWEKRRFVVPMLETYR</sequence>
<dbReference type="OrthoDB" id="4849160at2759"/>
<dbReference type="Proteomes" id="UP000297280">
    <property type="component" value="Unassembled WGS sequence"/>
</dbReference>
<dbReference type="EMBL" id="PQXO01001150">
    <property type="protein sequence ID" value="TGO81430.1"/>
    <property type="molecule type" value="Genomic_DNA"/>
</dbReference>
<keyword evidence="2" id="KW-1185">Reference proteome</keyword>
<comment type="caution">
    <text evidence="1">The sequence shown here is derived from an EMBL/GenBank/DDBJ whole genome shotgun (WGS) entry which is preliminary data.</text>
</comment>
<protein>
    <recommendedName>
        <fullName evidence="3">BTB domain-containing protein</fullName>
    </recommendedName>
</protein>
<evidence type="ECO:0000313" key="1">
    <source>
        <dbReference type="EMBL" id="TGO81430.1"/>
    </source>
</evidence>
<evidence type="ECO:0008006" key="3">
    <source>
        <dbReference type="Google" id="ProtNLM"/>
    </source>
</evidence>
<organism evidence="1 2">
    <name type="scientific">Botrytis porri</name>
    <dbReference type="NCBI Taxonomy" id="87229"/>
    <lineage>
        <taxon>Eukaryota</taxon>
        <taxon>Fungi</taxon>
        <taxon>Dikarya</taxon>
        <taxon>Ascomycota</taxon>
        <taxon>Pezizomycotina</taxon>
        <taxon>Leotiomycetes</taxon>
        <taxon>Helotiales</taxon>
        <taxon>Sclerotiniaceae</taxon>
        <taxon>Botrytis</taxon>
    </lineage>
</organism>
<dbReference type="STRING" id="87229.A0A4Z1KB85"/>
<dbReference type="AlphaFoldDB" id="A0A4Z1KB85"/>
<reference evidence="1 2" key="1">
    <citation type="submission" date="2017-12" db="EMBL/GenBank/DDBJ databases">
        <title>Comparative genomics of Botrytis spp.</title>
        <authorList>
            <person name="Valero-Jimenez C.A."/>
            <person name="Tapia P."/>
            <person name="Veloso J."/>
            <person name="Silva-Moreno E."/>
            <person name="Staats M."/>
            <person name="Valdes J.H."/>
            <person name="Van Kan J.A.L."/>
        </authorList>
    </citation>
    <scope>NUCLEOTIDE SEQUENCE [LARGE SCALE GENOMIC DNA]</scope>
    <source>
        <strain evidence="1 2">MUCL3349</strain>
    </source>
</reference>
<gene>
    <name evidence="1" type="ORF">BPOR_1157g00010</name>
</gene>
<name>A0A4Z1KB85_9HELO</name>
<proteinExistence type="predicted"/>